<dbReference type="PANTHER" id="PTHR11487:SF0">
    <property type="entry name" value="S-ACYL FATTY ACID SYNTHASE THIOESTERASE, MEDIUM CHAIN"/>
    <property type="match status" value="1"/>
</dbReference>
<dbReference type="PANTHER" id="PTHR11487">
    <property type="entry name" value="THIOESTERASE"/>
    <property type="match status" value="1"/>
</dbReference>
<protein>
    <submittedName>
        <fullName evidence="3">Thioesterase</fullName>
    </submittedName>
</protein>
<dbReference type="AlphaFoldDB" id="A0A7Y7WUK1"/>
<dbReference type="InterPro" id="IPR001031">
    <property type="entry name" value="Thioesterase"/>
</dbReference>
<gene>
    <name evidence="3" type="ORF">HX830_24220</name>
</gene>
<organism evidence="3 4">
    <name type="scientific">Pseudomonas gingeri</name>
    <dbReference type="NCBI Taxonomy" id="117681"/>
    <lineage>
        <taxon>Bacteria</taxon>
        <taxon>Pseudomonadati</taxon>
        <taxon>Pseudomonadota</taxon>
        <taxon>Gammaproteobacteria</taxon>
        <taxon>Pseudomonadales</taxon>
        <taxon>Pseudomonadaceae</taxon>
        <taxon>Pseudomonas</taxon>
    </lineage>
</organism>
<comment type="caution">
    <text evidence="3">The sequence shown here is derived from an EMBL/GenBank/DDBJ whole genome shotgun (WGS) entry which is preliminary data.</text>
</comment>
<feature type="domain" description="Thioesterase" evidence="2">
    <location>
        <begin position="8"/>
        <end position="228"/>
    </location>
</feature>
<dbReference type="InterPro" id="IPR012223">
    <property type="entry name" value="TEII"/>
</dbReference>
<evidence type="ECO:0000313" key="4">
    <source>
        <dbReference type="Proteomes" id="UP000522864"/>
    </source>
</evidence>
<proteinExistence type="inferred from homology"/>
<dbReference type="Gene3D" id="3.40.50.1820">
    <property type="entry name" value="alpha/beta hydrolase"/>
    <property type="match status" value="1"/>
</dbReference>
<dbReference type="RefSeq" id="WP_177103060.1">
    <property type="nucleotide sequence ID" value="NZ_JACAQA010000022.1"/>
</dbReference>
<dbReference type="Proteomes" id="UP000522864">
    <property type="component" value="Unassembled WGS sequence"/>
</dbReference>
<sequence>MNTSPGLRLFCLPYSGASATFYHRWRRKLPQWLQVSPLELPGRGMRMNQPLQSDIRTLAGQLAEEIAVDLDQPYAVFGHSLGGLLAFELLHVLHERGLPLPLALFVSATAGPVRRDVSQYAVAKTDEQLLERLRELKGTAEETLANRDLMQLMLPILRADFLLCGSFSYGQRAPLPLPIHVFGGKQDSIRADELLDWQEETGTGFSLDMFDGHHFYLIDQEAALLRCLRRYADEHLARWRNGSRRQLAWATG</sequence>
<dbReference type="SUPFAM" id="SSF53474">
    <property type="entry name" value="alpha/beta-Hydrolases"/>
    <property type="match status" value="1"/>
</dbReference>
<evidence type="ECO:0000313" key="3">
    <source>
        <dbReference type="EMBL" id="NWB87986.1"/>
    </source>
</evidence>
<dbReference type="EMBL" id="JACAQA010000022">
    <property type="protein sequence ID" value="NWB87986.1"/>
    <property type="molecule type" value="Genomic_DNA"/>
</dbReference>
<dbReference type="GO" id="GO:0008610">
    <property type="term" value="P:lipid biosynthetic process"/>
    <property type="evidence" value="ECO:0007669"/>
    <property type="project" value="TreeGrafter"/>
</dbReference>
<evidence type="ECO:0000256" key="1">
    <source>
        <dbReference type="ARBA" id="ARBA00007169"/>
    </source>
</evidence>
<dbReference type="InterPro" id="IPR029058">
    <property type="entry name" value="AB_hydrolase_fold"/>
</dbReference>
<evidence type="ECO:0000259" key="2">
    <source>
        <dbReference type="Pfam" id="PF00975"/>
    </source>
</evidence>
<accession>A0A7Y7WUK1</accession>
<dbReference type="Pfam" id="PF00975">
    <property type="entry name" value="Thioesterase"/>
    <property type="match status" value="1"/>
</dbReference>
<name>A0A7Y7WUK1_9PSED</name>
<comment type="similarity">
    <text evidence="1">Belongs to the thioesterase family.</text>
</comment>
<reference evidence="3 4" key="1">
    <citation type="submission" date="2020-04" db="EMBL/GenBank/DDBJ databases">
        <title>Molecular characterization of pseudomonads from Agaricus bisporus reveal novel blotch 2 pathogens in Western Europe.</title>
        <authorList>
            <person name="Taparia T."/>
            <person name="Krijger M."/>
            <person name="Haynes E."/>
            <person name="Elpinstone J.G."/>
            <person name="Noble R."/>
            <person name="Van Der Wolf J."/>
        </authorList>
    </citation>
    <scope>NUCLEOTIDE SEQUENCE [LARGE SCALE GENOMIC DNA]</scope>
    <source>
        <strain evidence="3 4">G9001</strain>
    </source>
</reference>